<sequence>MKYFYSPDTCALAGHIALAEGGHTPQLIKVDVFTRTIKEPGDYNKVNPKGYVPLLEFDDGRQLTENVAILNWISRNSPRFSEGSKPDIDRQTEMLAFISSEIQKPFVFSFFLPGDEAKSDLTKMVAGRFAYLTEVLDEPFLLGSDFSVADAFLYVMLRWARMSNMEVSPRLLEYRDRIERMHSVQRALTEEGLA</sequence>
<keyword evidence="2" id="KW-0808">Transferase</keyword>
<reference evidence="2 3" key="1">
    <citation type="submission" date="2023-07" db="EMBL/GenBank/DDBJ databases">
        <title>Comparative genomics of wheat-associated soil bacteria to identify genetic determinants of phenazine resistance.</title>
        <authorList>
            <person name="Mouncey N."/>
        </authorList>
    </citation>
    <scope>NUCLEOTIDE SEQUENCE [LARGE SCALE GENOMIC DNA]</scope>
    <source>
        <strain evidence="2 3">W4I11</strain>
    </source>
</reference>
<evidence type="ECO:0000313" key="2">
    <source>
        <dbReference type="EMBL" id="MDQ0994859.1"/>
    </source>
</evidence>
<dbReference type="EC" id="2.5.1.18" evidence="2"/>
<dbReference type="PANTHER" id="PTHR44051:SF8">
    <property type="entry name" value="GLUTATHIONE S-TRANSFERASE GSTA"/>
    <property type="match status" value="1"/>
</dbReference>
<dbReference type="SUPFAM" id="SSF47616">
    <property type="entry name" value="GST C-terminal domain-like"/>
    <property type="match status" value="1"/>
</dbReference>
<evidence type="ECO:0000313" key="3">
    <source>
        <dbReference type="Proteomes" id="UP001237780"/>
    </source>
</evidence>
<dbReference type="InterPro" id="IPR040079">
    <property type="entry name" value="Glutathione_S-Trfase"/>
</dbReference>
<dbReference type="Gene3D" id="3.40.30.10">
    <property type="entry name" value="Glutaredoxin"/>
    <property type="match status" value="1"/>
</dbReference>
<dbReference type="RefSeq" id="WP_307275304.1">
    <property type="nucleotide sequence ID" value="NZ_JAUSZT010000001.1"/>
</dbReference>
<dbReference type="SFLD" id="SFLDS00019">
    <property type="entry name" value="Glutathione_Transferase_(cytos"/>
    <property type="match status" value="1"/>
</dbReference>
<feature type="domain" description="GST N-terminal" evidence="1">
    <location>
        <begin position="1"/>
        <end position="81"/>
    </location>
</feature>
<name>A0ABU0S295_9HYPH</name>
<dbReference type="Gene3D" id="1.20.1050.10">
    <property type="match status" value="1"/>
</dbReference>
<dbReference type="Proteomes" id="UP001237780">
    <property type="component" value="Unassembled WGS sequence"/>
</dbReference>
<dbReference type="CDD" id="cd03188">
    <property type="entry name" value="GST_C_Beta"/>
    <property type="match status" value="1"/>
</dbReference>
<gene>
    <name evidence="2" type="ORF">QFZ34_000036</name>
</gene>
<dbReference type="CDD" id="cd03057">
    <property type="entry name" value="GST_N_Beta"/>
    <property type="match status" value="1"/>
</dbReference>
<comment type="caution">
    <text evidence="2">The sequence shown here is derived from an EMBL/GenBank/DDBJ whole genome shotgun (WGS) entry which is preliminary data.</text>
</comment>
<dbReference type="SUPFAM" id="SSF52833">
    <property type="entry name" value="Thioredoxin-like"/>
    <property type="match status" value="1"/>
</dbReference>
<protein>
    <submittedName>
        <fullName evidence="2">Glutathione S-transferase</fullName>
        <ecNumber evidence="2">2.5.1.18</ecNumber>
    </submittedName>
</protein>
<proteinExistence type="predicted"/>
<accession>A0ABU0S295</accession>
<dbReference type="Pfam" id="PF13410">
    <property type="entry name" value="GST_C_2"/>
    <property type="match status" value="1"/>
</dbReference>
<dbReference type="PANTHER" id="PTHR44051">
    <property type="entry name" value="GLUTATHIONE S-TRANSFERASE-RELATED"/>
    <property type="match status" value="1"/>
</dbReference>
<dbReference type="InterPro" id="IPR036249">
    <property type="entry name" value="Thioredoxin-like_sf"/>
</dbReference>
<dbReference type="Pfam" id="PF13409">
    <property type="entry name" value="GST_N_2"/>
    <property type="match status" value="1"/>
</dbReference>
<organism evidence="2 3">
    <name type="scientific">Phyllobacterium ifriqiyense</name>
    <dbReference type="NCBI Taxonomy" id="314238"/>
    <lineage>
        <taxon>Bacteria</taxon>
        <taxon>Pseudomonadati</taxon>
        <taxon>Pseudomonadota</taxon>
        <taxon>Alphaproteobacteria</taxon>
        <taxon>Hyphomicrobiales</taxon>
        <taxon>Phyllobacteriaceae</taxon>
        <taxon>Phyllobacterium</taxon>
    </lineage>
</organism>
<dbReference type="PROSITE" id="PS50404">
    <property type="entry name" value="GST_NTER"/>
    <property type="match status" value="1"/>
</dbReference>
<dbReference type="InterPro" id="IPR036282">
    <property type="entry name" value="Glutathione-S-Trfase_C_sf"/>
</dbReference>
<dbReference type="GO" id="GO:0004364">
    <property type="term" value="F:glutathione transferase activity"/>
    <property type="evidence" value="ECO:0007669"/>
    <property type="project" value="UniProtKB-EC"/>
</dbReference>
<dbReference type="InterPro" id="IPR004045">
    <property type="entry name" value="Glutathione_S-Trfase_N"/>
</dbReference>
<keyword evidence="3" id="KW-1185">Reference proteome</keyword>
<dbReference type="EMBL" id="JAUSZT010000001">
    <property type="protein sequence ID" value="MDQ0994859.1"/>
    <property type="molecule type" value="Genomic_DNA"/>
</dbReference>
<evidence type="ECO:0000259" key="1">
    <source>
        <dbReference type="PROSITE" id="PS50404"/>
    </source>
</evidence>